<evidence type="ECO:0000256" key="3">
    <source>
        <dbReference type="ARBA" id="ARBA00023134"/>
    </source>
</evidence>
<evidence type="ECO:0000256" key="1">
    <source>
        <dbReference type="ARBA" id="ARBA00008535"/>
    </source>
</evidence>
<keyword evidence="7" id="KW-1185">Reference proteome</keyword>
<dbReference type="GO" id="GO:0005525">
    <property type="term" value="F:GTP binding"/>
    <property type="evidence" value="ECO:0007669"/>
    <property type="project" value="UniProtKB-KW"/>
</dbReference>
<keyword evidence="5" id="KW-0732">Signal</keyword>
<evidence type="ECO:0000256" key="4">
    <source>
        <dbReference type="SAM" id="Coils"/>
    </source>
</evidence>
<keyword evidence="2" id="KW-0547">Nucleotide-binding</keyword>
<feature type="chain" id="PRO_5027012550" evidence="5">
    <location>
        <begin position="25"/>
        <end position="879"/>
    </location>
</feature>
<feature type="coiled-coil region" evidence="4">
    <location>
        <begin position="777"/>
        <end position="804"/>
    </location>
</feature>
<comment type="similarity">
    <text evidence="1">Belongs to the TRAFAC class TrmE-Era-EngA-EngB-Septin-like GTPase superfamily. AIG1/Toc34/Toc159-like paraseptin GTPase family. IAN subfamily.</text>
</comment>
<dbReference type="Gene3D" id="3.40.50.300">
    <property type="entry name" value="P-loop containing nucleotide triphosphate hydrolases"/>
    <property type="match status" value="3"/>
</dbReference>
<name>A0A6I9NAQ0_9TELE</name>
<evidence type="ECO:0000259" key="6">
    <source>
        <dbReference type="PROSITE" id="PS51720"/>
    </source>
</evidence>
<dbReference type="SUPFAM" id="SSF52540">
    <property type="entry name" value="P-loop containing nucleoside triphosphate hydrolases"/>
    <property type="match status" value="3"/>
</dbReference>
<keyword evidence="4" id="KW-0175">Coiled coil</keyword>
<evidence type="ECO:0000256" key="2">
    <source>
        <dbReference type="ARBA" id="ARBA00022741"/>
    </source>
</evidence>
<protein>
    <submittedName>
        <fullName evidence="8">GTPase IMAP family member 8-like</fullName>
    </submittedName>
</protein>
<dbReference type="OrthoDB" id="9982588at2759"/>
<dbReference type="InterPro" id="IPR045058">
    <property type="entry name" value="GIMA/IAN/Toc"/>
</dbReference>
<dbReference type="RefSeq" id="XP_010771360.1">
    <property type="nucleotide sequence ID" value="XM_010773058.1"/>
</dbReference>
<evidence type="ECO:0000256" key="5">
    <source>
        <dbReference type="SAM" id="SignalP"/>
    </source>
</evidence>
<gene>
    <name evidence="8" type="primary">LOC104947099</name>
</gene>
<organism evidence="7 8">
    <name type="scientific">Notothenia coriiceps</name>
    <name type="common">black rockcod</name>
    <dbReference type="NCBI Taxonomy" id="8208"/>
    <lineage>
        <taxon>Eukaryota</taxon>
        <taxon>Metazoa</taxon>
        <taxon>Chordata</taxon>
        <taxon>Craniata</taxon>
        <taxon>Vertebrata</taxon>
        <taxon>Euteleostomi</taxon>
        <taxon>Actinopterygii</taxon>
        <taxon>Neopterygii</taxon>
        <taxon>Teleostei</taxon>
        <taxon>Neoteleostei</taxon>
        <taxon>Acanthomorphata</taxon>
        <taxon>Eupercaria</taxon>
        <taxon>Perciformes</taxon>
        <taxon>Notothenioidei</taxon>
        <taxon>Nototheniidae</taxon>
        <taxon>Notothenia</taxon>
    </lineage>
</organism>
<dbReference type="Proteomes" id="UP000504611">
    <property type="component" value="Unplaced"/>
</dbReference>
<feature type="domain" description="AIG1-type G" evidence="6">
    <location>
        <begin position="32"/>
        <end position="233"/>
    </location>
</feature>
<feature type="domain" description="AIG1-type G" evidence="6">
    <location>
        <begin position="270"/>
        <end position="470"/>
    </location>
</feature>
<dbReference type="Pfam" id="PF04548">
    <property type="entry name" value="AIG1"/>
    <property type="match status" value="3"/>
</dbReference>
<dbReference type="GeneID" id="104947099"/>
<evidence type="ECO:0000313" key="7">
    <source>
        <dbReference type="Proteomes" id="UP000504611"/>
    </source>
</evidence>
<accession>A0A6I9NAQ0</accession>
<dbReference type="FunFam" id="3.40.50.300:FF:001809">
    <property type="entry name" value="Si:ch1073-365p7.2"/>
    <property type="match status" value="3"/>
</dbReference>
<feature type="domain" description="AIG1-type G" evidence="6">
    <location>
        <begin position="503"/>
        <end position="700"/>
    </location>
</feature>
<dbReference type="PANTHER" id="PTHR10903:SF107">
    <property type="entry name" value="GTPASE IMAP FAMILY MEMBER 4-LIKE-RELATED"/>
    <property type="match status" value="1"/>
</dbReference>
<sequence length="879" mass="100376">MIHFVKSSFSISLLLVQKHILCLSVERESITLSEVRLVLIGERWAGKSSSGNTILRNDRFECGRTRTAQSEMRHEVVEGRELIVVDVPGWSSSLSLSEIPEGDKQRFKLNASKCPPGPNTFLLVIPIDTAFSAMTKKTVEEHMKLLGERVWKHTMVLFTCGNYLGGKTIEQHIESEGESLMWLIERCKNRYHVFENKDKSSLSQVTRLLEKVDEMVWQNKGRFYEVDEQTLNIIEKKHREVAERAKQRERRSEEQRQQMRALIAEEMKTIPKLRMVLLGSRGVGKTSVGNTILGIKVQEDGKRTAHSVGRQGFVGETEITLVDTPGWWKGFPECDTPEAIKEEVIRSPSLCLPGPQVFLLVIDADASFNGKHLDAVTSHMELLGEEVWRHTIVVFTRGDWLGTHTIEEYIEGEGEALQSLVEQCGNRYHVIDNKNTDDGTQITELLKKITETLAGNGCDHFVPDEKIFDAIEEKRMKVKEGAKLRQSQVEAQRRLRKESSKELHALTFLMLGQKTFGKSATGNTLLRREVFPTCQNEFCQVEQGEVDGRAVTVVDTPGWWKDPSKSTEEMDKEIVRGLTLSPSGFHAVLLVVPLDLTFREAQRAALEEQMKLLDVSVWKHTMVLFTYGDKLEDKSIEEHIESEHKALRWLIDKCENRYHVVNNLKKSDMSQVTQLFEKVEEMVAGNSRQLFCPEMSQIYLNIDDKFKRMQLKNVLKQRLAEEYKRRELEMMTSFKKTLLELQAQIGDSATGTKSKSLIGDRTKLKVKGIGQKKKDGKDKEENINSKISQEIERLNNDIKNKSADLRLSSLDYLFPTFKGESSTDRKTSSSQFEDVLGWLASVEIGTNEENQFTLNFSQTSGYRSVVPHNCLEFDTEEYP</sequence>
<reference evidence="8" key="1">
    <citation type="submission" date="2025-08" db="UniProtKB">
        <authorList>
            <consortium name="RefSeq"/>
        </authorList>
    </citation>
    <scope>IDENTIFICATION</scope>
    <source>
        <tissue evidence="8">Muscle</tissue>
    </source>
</reference>
<proteinExistence type="inferred from homology"/>
<feature type="signal peptide" evidence="5">
    <location>
        <begin position="1"/>
        <end position="24"/>
    </location>
</feature>
<dbReference type="InterPro" id="IPR027417">
    <property type="entry name" value="P-loop_NTPase"/>
</dbReference>
<dbReference type="InterPro" id="IPR006703">
    <property type="entry name" value="G_AIG1"/>
</dbReference>
<dbReference type="PANTHER" id="PTHR10903">
    <property type="entry name" value="GTPASE, IMAP FAMILY MEMBER-RELATED"/>
    <property type="match status" value="1"/>
</dbReference>
<dbReference type="AlphaFoldDB" id="A0A6I9NAQ0"/>
<evidence type="ECO:0000313" key="8">
    <source>
        <dbReference type="RefSeq" id="XP_010771360.1"/>
    </source>
</evidence>
<dbReference type="KEGG" id="ncc:104947099"/>
<dbReference type="PROSITE" id="PS51720">
    <property type="entry name" value="G_AIG1"/>
    <property type="match status" value="3"/>
</dbReference>
<keyword evidence="3" id="KW-0342">GTP-binding</keyword>